<dbReference type="CDD" id="cd03022">
    <property type="entry name" value="DsbA_HCCA_Iso"/>
    <property type="match status" value="1"/>
</dbReference>
<evidence type="ECO:0000259" key="3">
    <source>
        <dbReference type="Pfam" id="PF01323"/>
    </source>
</evidence>
<feature type="active site" description="Nucleophile" evidence="2">
    <location>
        <position position="15"/>
    </location>
</feature>
<dbReference type="PANTHER" id="PTHR42943:SF13">
    <property type="entry name" value="GLUTATHIONE S-TRANSFERASE KAPPA-RELATED"/>
    <property type="match status" value="1"/>
</dbReference>
<dbReference type="GO" id="GO:0004364">
    <property type="term" value="F:glutathione transferase activity"/>
    <property type="evidence" value="ECO:0007669"/>
    <property type="project" value="UniProtKB-UniRule"/>
</dbReference>
<dbReference type="PIRSF" id="PIRSF006386">
    <property type="entry name" value="HCCAis_GSTk"/>
    <property type="match status" value="1"/>
</dbReference>
<feature type="domain" description="DSBA-like thioredoxin" evidence="3">
    <location>
        <begin position="6"/>
        <end position="203"/>
    </location>
</feature>
<dbReference type="AlphaFoldDB" id="A0A319DBF3"/>
<accession>A0A319DBF3</accession>
<dbReference type="VEuPathDB" id="FungiDB:BO71DRAFT_352996"/>
<evidence type="ECO:0000313" key="4">
    <source>
        <dbReference type="EMBL" id="PYH94700.1"/>
    </source>
</evidence>
<dbReference type="EC" id="2.5.1.18" evidence="1"/>
<dbReference type="GO" id="GO:0005777">
    <property type="term" value="C:peroxisome"/>
    <property type="evidence" value="ECO:0007669"/>
    <property type="project" value="TreeGrafter"/>
</dbReference>
<proteinExistence type="inferred from homology"/>
<dbReference type="PANTHER" id="PTHR42943">
    <property type="entry name" value="GLUTATHIONE S-TRANSFERASE KAPPA"/>
    <property type="match status" value="1"/>
</dbReference>
<dbReference type="InterPro" id="IPR044087">
    <property type="entry name" value="NahD-like"/>
</dbReference>
<keyword evidence="5" id="KW-1185">Reference proteome</keyword>
<reference evidence="4 5" key="1">
    <citation type="submission" date="2018-02" db="EMBL/GenBank/DDBJ databases">
        <title>The genomes of Aspergillus section Nigri reveals drivers in fungal speciation.</title>
        <authorList>
            <consortium name="DOE Joint Genome Institute"/>
            <person name="Vesth T.C."/>
            <person name="Nybo J."/>
            <person name="Theobald S."/>
            <person name="Brandl J."/>
            <person name="Frisvad J.C."/>
            <person name="Nielsen K.F."/>
            <person name="Lyhne E.K."/>
            <person name="Kogle M.E."/>
            <person name="Kuo A."/>
            <person name="Riley R."/>
            <person name="Clum A."/>
            <person name="Nolan M."/>
            <person name="Lipzen A."/>
            <person name="Salamov A."/>
            <person name="Henrissat B."/>
            <person name="Wiebenga A."/>
            <person name="De vries R.P."/>
            <person name="Grigoriev I.V."/>
            <person name="Mortensen U.H."/>
            <person name="Andersen M.R."/>
            <person name="Baker S.E."/>
        </authorList>
    </citation>
    <scope>NUCLEOTIDE SEQUENCE [LARGE SCALE GENOMIC DNA]</scope>
    <source>
        <strain evidence="4 5">CBS 707.79</strain>
    </source>
</reference>
<dbReference type="GO" id="GO:0005739">
    <property type="term" value="C:mitochondrion"/>
    <property type="evidence" value="ECO:0007669"/>
    <property type="project" value="TreeGrafter"/>
</dbReference>
<protein>
    <recommendedName>
        <fullName evidence="1">Glutathione S-transferase kappa</fullName>
        <ecNumber evidence="1">2.5.1.18</ecNumber>
    </recommendedName>
</protein>
<dbReference type="GO" id="GO:0004602">
    <property type="term" value="F:glutathione peroxidase activity"/>
    <property type="evidence" value="ECO:0007669"/>
    <property type="project" value="TreeGrafter"/>
</dbReference>
<dbReference type="GO" id="GO:0018845">
    <property type="term" value="F:2-hydroxychromene-2-carboxylate isomerase activity"/>
    <property type="evidence" value="ECO:0007669"/>
    <property type="project" value="InterPro"/>
</dbReference>
<dbReference type="EMBL" id="KZ825867">
    <property type="protein sequence ID" value="PYH94700.1"/>
    <property type="molecule type" value="Genomic_DNA"/>
</dbReference>
<keyword evidence="1" id="KW-0808">Transferase</keyword>
<evidence type="ECO:0000313" key="5">
    <source>
        <dbReference type="Proteomes" id="UP000247810"/>
    </source>
</evidence>
<gene>
    <name evidence="4" type="ORF">BO71DRAFT_352996</name>
</gene>
<dbReference type="SUPFAM" id="SSF52833">
    <property type="entry name" value="Thioredoxin-like"/>
    <property type="match status" value="1"/>
</dbReference>
<dbReference type="GO" id="GO:1901170">
    <property type="term" value="P:naphthalene catabolic process"/>
    <property type="evidence" value="ECO:0007669"/>
    <property type="project" value="InterPro"/>
</dbReference>
<dbReference type="InterPro" id="IPR036249">
    <property type="entry name" value="Thioredoxin-like_sf"/>
</dbReference>
<sequence>MSSRPVIEFYFSFISLWSYVGSRRFQTLIQEANARVIYKPIDLMYIFSISGGHPVKQCSTQRQAYRLLEMERWRRIRDIPIVPHPKFYPADPSLGHRVLLAAIEEVGDDSPSIGLFVHKALEAVWAKELDIVDPGTIVRLADEAGLEGERLLERAKVERGLGEREAALTEEAKSRQVFGAPFYVYQGEAFWGQDRLEMLEEVIKSGREPIVIDEI</sequence>
<dbReference type="InterPro" id="IPR014440">
    <property type="entry name" value="HCCAis_GSTk"/>
</dbReference>
<organism evidence="4 5">
    <name type="scientific">Aspergillus ellipticus CBS 707.79</name>
    <dbReference type="NCBI Taxonomy" id="1448320"/>
    <lineage>
        <taxon>Eukaryota</taxon>
        <taxon>Fungi</taxon>
        <taxon>Dikarya</taxon>
        <taxon>Ascomycota</taxon>
        <taxon>Pezizomycotina</taxon>
        <taxon>Eurotiomycetes</taxon>
        <taxon>Eurotiomycetidae</taxon>
        <taxon>Eurotiales</taxon>
        <taxon>Aspergillaceae</taxon>
        <taxon>Aspergillus</taxon>
        <taxon>Aspergillus subgen. Circumdati</taxon>
    </lineage>
</organism>
<evidence type="ECO:0000256" key="2">
    <source>
        <dbReference type="PIRSR" id="PIRSR006386-1"/>
    </source>
</evidence>
<dbReference type="Gene3D" id="3.40.30.10">
    <property type="entry name" value="Glutaredoxin"/>
    <property type="match status" value="1"/>
</dbReference>
<dbReference type="GO" id="GO:0006749">
    <property type="term" value="P:glutathione metabolic process"/>
    <property type="evidence" value="ECO:0007669"/>
    <property type="project" value="TreeGrafter"/>
</dbReference>
<dbReference type="OrthoDB" id="4664297at2759"/>
<dbReference type="Pfam" id="PF01323">
    <property type="entry name" value="DSBA"/>
    <property type="match status" value="1"/>
</dbReference>
<evidence type="ECO:0000256" key="1">
    <source>
        <dbReference type="PIRNR" id="PIRNR006386"/>
    </source>
</evidence>
<name>A0A319DBF3_9EURO</name>
<dbReference type="InterPro" id="IPR001853">
    <property type="entry name" value="DSBA-like_thioredoxin_dom"/>
</dbReference>
<comment type="similarity">
    <text evidence="1">Belongs to the GST superfamily. Kappa family.</text>
</comment>
<dbReference type="Proteomes" id="UP000247810">
    <property type="component" value="Unassembled WGS sequence"/>
</dbReference>
<comment type="catalytic activity">
    <reaction evidence="1">
        <text>RX + glutathione = an S-substituted glutathione + a halide anion + H(+)</text>
        <dbReference type="Rhea" id="RHEA:16437"/>
        <dbReference type="ChEBI" id="CHEBI:15378"/>
        <dbReference type="ChEBI" id="CHEBI:16042"/>
        <dbReference type="ChEBI" id="CHEBI:17792"/>
        <dbReference type="ChEBI" id="CHEBI:57925"/>
        <dbReference type="ChEBI" id="CHEBI:90779"/>
        <dbReference type="EC" id="2.5.1.18"/>
    </reaction>
</comment>
<dbReference type="InterPro" id="IPR051924">
    <property type="entry name" value="GST_Kappa/NadH"/>
</dbReference>